<dbReference type="InterPro" id="IPR014622">
    <property type="entry name" value="UCP036794_erythomycin"/>
</dbReference>
<dbReference type="PANTHER" id="PTHR31299">
    <property type="entry name" value="ESTERASE, PUTATIVE (AFU_ORTHOLOGUE AFUA_1G05850)-RELATED"/>
    <property type="match status" value="1"/>
</dbReference>
<dbReference type="OrthoDB" id="9810066at2"/>
<dbReference type="Gene3D" id="3.40.1660.10">
    <property type="entry name" value="EreA-like (biosynthetic domain)"/>
    <property type="match status" value="1"/>
</dbReference>
<sequence>MGATVARYSDEVVALAAPLTDAGDLDVLVDRIGDARVVMLGEASHGTHEFYRWRAELTRRLIAEQGYSFVAVEGDWPDCDRVDRSVRCRADAPEDPYHALAAFERWPTWMWANEEVVDFCRWLRGHNTGVDPEGRVGFHGLDVYSLWESLREILVWLREREPGLVPAALAAYRCFEPYREDPQEYAMATRFVPTSCENEVVDLLVTLRATAADPERAGGDPGSRFAARQNAEVVAGAERYYRTMVAGGRQSWNVRDRHMDETLDRLLNHYGPGSKAVVWAHNTHVGDARATDMADAGEINIGQLARERYGADHVTLVGFGTHHGTVVAGGVWGAPTELMAVPPAMTGTLEDVLHRSAPERALFVFPQADRPDLLTDELDHRAIGVVYHPERERLGNYVPTVLGDRYDAFCWFDATQGVRPLHIGRAGAREPETFPSGV</sequence>
<organism evidence="1 2">
    <name type="scientific">Micromonospora kangleipakensis</name>
    <dbReference type="NCBI Taxonomy" id="1077942"/>
    <lineage>
        <taxon>Bacteria</taxon>
        <taxon>Bacillati</taxon>
        <taxon>Actinomycetota</taxon>
        <taxon>Actinomycetes</taxon>
        <taxon>Micromonosporales</taxon>
        <taxon>Micromonosporaceae</taxon>
        <taxon>Micromonospora</taxon>
    </lineage>
</organism>
<dbReference type="SUPFAM" id="SSF159501">
    <property type="entry name" value="EreA/ChaN-like"/>
    <property type="match status" value="1"/>
</dbReference>
<dbReference type="PANTHER" id="PTHR31299:SF0">
    <property type="entry name" value="ESTERASE, PUTATIVE (AFU_ORTHOLOGUE AFUA_1G05850)-RELATED"/>
    <property type="match status" value="1"/>
</dbReference>
<reference evidence="1 2" key="1">
    <citation type="submission" date="2019-02" db="EMBL/GenBank/DDBJ databases">
        <title>Sequencing the genomes of 1000 actinobacteria strains.</title>
        <authorList>
            <person name="Klenk H.-P."/>
        </authorList>
    </citation>
    <scope>NUCLEOTIDE SEQUENCE [LARGE SCALE GENOMIC DNA]</scope>
    <source>
        <strain evidence="1 2">DSM 45612</strain>
    </source>
</reference>
<dbReference type="InterPro" id="IPR052036">
    <property type="entry name" value="Hydrolase/PRTase-associated"/>
</dbReference>
<dbReference type="Gene3D" id="3.30.1870.10">
    <property type="entry name" value="EreA-like, domain 2"/>
    <property type="match status" value="1"/>
</dbReference>
<dbReference type="CDD" id="cd14728">
    <property type="entry name" value="Ere-like"/>
    <property type="match status" value="1"/>
</dbReference>
<dbReference type="AlphaFoldDB" id="A0A4Q8BFD4"/>
<dbReference type="GO" id="GO:0046677">
    <property type="term" value="P:response to antibiotic"/>
    <property type="evidence" value="ECO:0007669"/>
    <property type="project" value="InterPro"/>
</dbReference>
<proteinExistence type="predicted"/>
<gene>
    <name evidence="1" type="ORF">EV384_5341</name>
</gene>
<dbReference type="PIRSF" id="PIRSF036794">
    <property type="entry name" value="UCP_erythr_ester"/>
    <property type="match status" value="1"/>
</dbReference>
<dbReference type="RefSeq" id="WP_130337485.1">
    <property type="nucleotide sequence ID" value="NZ_SHLD01000001.1"/>
</dbReference>
<accession>A0A4Q8BFD4</accession>
<evidence type="ECO:0000313" key="1">
    <source>
        <dbReference type="EMBL" id="RZU76674.1"/>
    </source>
</evidence>
<dbReference type="Pfam" id="PF05139">
    <property type="entry name" value="Erythro_esteras"/>
    <property type="match status" value="1"/>
</dbReference>
<name>A0A4Q8BFD4_9ACTN</name>
<dbReference type="Proteomes" id="UP000294114">
    <property type="component" value="Unassembled WGS sequence"/>
</dbReference>
<comment type="caution">
    <text evidence="1">The sequence shown here is derived from an EMBL/GenBank/DDBJ whole genome shotgun (WGS) entry which is preliminary data.</text>
</comment>
<dbReference type="InterPro" id="IPR007815">
    <property type="entry name" value="Emycin_Estase"/>
</dbReference>
<protein>
    <submittedName>
        <fullName evidence="1">Erythromycin esterase-like protein</fullName>
    </submittedName>
</protein>
<evidence type="ECO:0000313" key="2">
    <source>
        <dbReference type="Proteomes" id="UP000294114"/>
    </source>
</evidence>
<dbReference type="EMBL" id="SHLD01000001">
    <property type="protein sequence ID" value="RZU76674.1"/>
    <property type="molecule type" value="Genomic_DNA"/>
</dbReference>
<keyword evidence="2" id="KW-1185">Reference proteome</keyword>